<feature type="coiled-coil region" evidence="1">
    <location>
        <begin position="29"/>
        <end position="59"/>
    </location>
</feature>
<gene>
    <name evidence="3" type="ORF">AVEN_212461_1</name>
</gene>
<dbReference type="EMBL" id="BGPR01121249">
    <property type="protein sequence ID" value="GBN20977.1"/>
    <property type="molecule type" value="Genomic_DNA"/>
</dbReference>
<evidence type="ECO:0000256" key="1">
    <source>
        <dbReference type="SAM" id="Coils"/>
    </source>
</evidence>
<organism evidence="3 4">
    <name type="scientific">Araneus ventricosus</name>
    <name type="common">Orbweaver spider</name>
    <name type="synonym">Epeira ventricosa</name>
    <dbReference type="NCBI Taxonomy" id="182803"/>
    <lineage>
        <taxon>Eukaryota</taxon>
        <taxon>Metazoa</taxon>
        <taxon>Ecdysozoa</taxon>
        <taxon>Arthropoda</taxon>
        <taxon>Chelicerata</taxon>
        <taxon>Arachnida</taxon>
        <taxon>Araneae</taxon>
        <taxon>Araneomorphae</taxon>
        <taxon>Entelegynae</taxon>
        <taxon>Araneoidea</taxon>
        <taxon>Araneidae</taxon>
        <taxon>Araneus</taxon>
    </lineage>
</organism>
<keyword evidence="1" id="KW-0175">Coiled coil</keyword>
<comment type="caution">
    <text evidence="3">The sequence shown here is derived from an EMBL/GenBank/DDBJ whole genome shotgun (WGS) entry which is preliminary data.</text>
</comment>
<name>A0A4Y2M5P9_ARAVE</name>
<feature type="region of interest" description="Disordered" evidence="2">
    <location>
        <begin position="194"/>
        <end position="214"/>
    </location>
</feature>
<dbReference type="Proteomes" id="UP000499080">
    <property type="component" value="Unassembled WGS sequence"/>
</dbReference>
<feature type="compositionally biased region" description="Polar residues" evidence="2">
    <location>
        <begin position="152"/>
        <end position="163"/>
    </location>
</feature>
<accession>A0A4Y2M5P9</accession>
<keyword evidence="4" id="KW-1185">Reference proteome</keyword>
<evidence type="ECO:0000313" key="4">
    <source>
        <dbReference type="Proteomes" id="UP000499080"/>
    </source>
</evidence>
<protein>
    <submittedName>
        <fullName evidence="3">Uncharacterized protein</fullName>
    </submittedName>
</protein>
<evidence type="ECO:0000256" key="2">
    <source>
        <dbReference type="SAM" id="MobiDB-lite"/>
    </source>
</evidence>
<dbReference type="AlphaFoldDB" id="A0A4Y2M5P9"/>
<feature type="region of interest" description="Disordered" evidence="2">
    <location>
        <begin position="152"/>
        <end position="171"/>
    </location>
</feature>
<proteinExistence type="predicted"/>
<sequence>MDEFQRSWCSRSFYLKDGHFCFLKGKPDNEYSESDLDELEKLAERLEAATRNKDYISDDFGYLNPNIQGNDTQLNSSHKRDRNFSSNSFFRDEQVTSSPVSPFNTQCHGRRFDVSCSNSHVCAQQNIFEDKEESPVNMLVVPIETSQGYFCRTDNNQSNPSEDFSSRKDSRWYNLGPVPHRKCENTSFEADTSTCRKKENKPSEFIHGGKEELF</sequence>
<evidence type="ECO:0000313" key="3">
    <source>
        <dbReference type="EMBL" id="GBN20977.1"/>
    </source>
</evidence>
<reference evidence="3 4" key="1">
    <citation type="journal article" date="2019" name="Sci. Rep.">
        <title>Orb-weaving spider Araneus ventricosus genome elucidates the spidroin gene catalogue.</title>
        <authorList>
            <person name="Kono N."/>
            <person name="Nakamura H."/>
            <person name="Ohtoshi R."/>
            <person name="Moran D.A.P."/>
            <person name="Shinohara A."/>
            <person name="Yoshida Y."/>
            <person name="Fujiwara M."/>
            <person name="Mori M."/>
            <person name="Tomita M."/>
            <person name="Arakawa K."/>
        </authorList>
    </citation>
    <scope>NUCLEOTIDE SEQUENCE [LARGE SCALE GENOMIC DNA]</scope>
</reference>